<keyword evidence="4 5" id="KW-0472">Membrane</keyword>
<evidence type="ECO:0000256" key="4">
    <source>
        <dbReference type="ARBA" id="ARBA00023136"/>
    </source>
</evidence>
<keyword evidence="3 5" id="KW-1133">Transmembrane helix</keyword>
<sequence>MSTTLATPAPRERSSGKAANIALWVLQVAAAAMLGMAGFAKLSGSPDMVGLFDALGAGQWFRYLTGSLEVLGAVLLLVPALAGAGALLLLGVMLGAVATHLFVIGGNPGMALVLLAVVATIAWARRERTLRLLGR</sequence>
<name>A0A841H3C5_9BACT</name>
<evidence type="ECO:0000256" key="2">
    <source>
        <dbReference type="ARBA" id="ARBA00022692"/>
    </source>
</evidence>
<protein>
    <submittedName>
        <fullName evidence="6">Putative membrane protein YphA (DoxX/SURF4 family)</fullName>
    </submittedName>
</protein>
<gene>
    <name evidence="6" type="ORF">HNQ61_004130</name>
</gene>
<evidence type="ECO:0000256" key="1">
    <source>
        <dbReference type="ARBA" id="ARBA00004141"/>
    </source>
</evidence>
<dbReference type="InterPro" id="IPR032808">
    <property type="entry name" value="DoxX"/>
</dbReference>
<dbReference type="Proteomes" id="UP000582837">
    <property type="component" value="Unassembled WGS sequence"/>
</dbReference>
<dbReference type="EMBL" id="JACHIA010000015">
    <property type="protein sequence ID" value="MBB6072468.1"/>
    <property type="molecule type" value="Genomic_DNA"/>
</dbReference>
<dbReference type="AlphaFoldDB" id="A0A841H3C5"/>
<comment type="subcellular location">
    <subcellularLocation>
        <location evidence="1">Membrane</location>
        <topology evidence="1">Multi-pass membrane protein</topology>
    </subcellularLocation>
</comment>
<comment type="caution">
    <text evidence="6">The sequence shown here is derived from an EMBL/GenBank/DDBJ whole genome shotgun (WGS) entry which is preliminary data.</text>
</comment>
<dbReference type="GO" id="GO:0016020">
    <property type="term" value="C:membrane"/>
    <property type="evidence" value="ECO:0007669"/>
    <property type="project" value="UniProtKB-SubCell"/>
</dbReference>
<dbReference type="Pfam" id="PF13564">
    <property type="entry name" value="DoxX_2"/>
    <property type="match status" value="1"/>
</dbReference>
<evidence type="ECO:0000256" key="5">
    <source>
        <dbReference type="SAM" id="Phobius"/>
    </source>
</evidence>
<organism evidence="6 7">
    <name type="scientific">Longimicrobium terrae</name>
    <dbReference type="NCBI Taxonomy" id="1639882"/>
    <lineage>
        <taxon>Bacteria</taxon>
        <taxon>Pseudomonadati</taxon>
        <taxon>Gemmatimonadota</taxon>
        <taxon>Longimicrobiia</taxon>
        <taxon>Longimicrobiales</taxon>
        <taxon>Longimicrobiaceae</taxon>
        <taxon>Longimicrobium</taxon>
    </lineage>
</organism>
<evidence type="ECO:0000313" key="6">
    <source>
        <dbReference type="EMBL" id="MBB6072468.1"/>
    </source>
</evidence>
<reference evidence="6 7" key="1">
    <citation type="submission" date="2020-08" db="EMBL/GenBank/DDBJ databases">
        <title>Genomic Encyclopedia of Type Strains, Phase IV (KMG-IV): sequencing the most valuable type-strain genomes for metagenomic binning, comparative biology and taxonomic classification.</title>
        <authorList>
            <person name="Goeker M."/>
        </authorList>
    </citation>
    <scope>NUCLEOTIDE SEQUENCE [LARGE SCALE GENOMIC DNA]</scope>
    <source>
        <strain evidence="6 7">DSM 29007</strain>
    </source>
</reference>
<evidence type="ECO:0000256" key="3">
    <source>
        <dbReference type="ARBA" id="ARBA00022989"/>
    </source>
</evidence>
<keyword evidence="2 5" id="KW-0812">Transmembrane</keyword>
<evidence type="ECO:0000313" key="7">
    <source>
        <dbReference type="Proteomes" id="UP000582837"/>
    </source>
</evidence>
<proteinExistence type="predicted"/>
<accession>A0A841H3C5</accession>
<feature type="transmembrane region" description="Helical" evidence="5">
    <location>
        <begin position="109"/>
        <end position="125"/>
    </location>
</feature>
<dbReference type="RefSeq" id="WP_170038289.1">
    <property type="nucleotide sequence ID" value="NZ_JABDTL010000002.1"/>
</dbReference>
<keyword evidence="7" id="KW-1185">Reference proteome</keyword>
<feature type="transmembrane region" description="Helical" evidence="5">
    <location>
        <begin position="21"/>
        <end position="40"/>
    </location>
</feature>